<name>A0A448XQI9_9PLAT</name>
<protein>
    <submittedName>
        <fullName evidence="1">Uncharacterized protein</fullName>
    </submittedName>
</protein>
<dbReference type="Proteomes" id="UP000784294">
    <property type="component" value="Unassembled WGS sequence"/>
</dbReference>
<reference evidence="1" key="1">
    <citation type="submission" date="2018-11" db="EMBL/GenBank/DDBJ databases">
        <authorList>
            <consortium name="Pathogen Informatics"/>
        </authorList>
    </citation>
    <scope>NUCLEOTIDE SEQUENCE</scope>
</reference>
<evidence type="ECO:0000313" key="2">
    <source>
        <dbReference type="Proteomes" id="UP000784294"/>
    </source>
</evidence>
<sequence length="147" mass="16694">MRLIRLLDSVACAKSVATLDKLIGTVKLIVSQSTAGQEEFVVVFWWKRPSKLFTKHFYSKWNNANDNVDDDRDVCDDNENDGENEIEDCNYNHNYIDNYNANVDYKAIANTNAATTTNIITAKIVADANENQDIDNKENNELKGKLE</sequence>
<accession>A0A448XQI9</accession>
<evidence type="ECO:0000313" key="1">
    <source>
        <dbReference type="EMBL" id="VEL42441.1"/>
    </source>
</evidence>
<dbReference type="EMBL" id="CAAALY010274418">
    <property type="protein sequence ID" value="VEL42441.1"/>
    <property type="molecule type" value="Genomic_DNA"/>
</dbReference>
<gene>
    <name evidence="1" type="ORF">PXEA_LOCUS35881</name>
</gene>
<comment type="caution">
    <text evidence="1">The sequence shown here is derived from an EMBL/GenBank/DDBJ whole genome shotgun (WGS) entry which is preliminary data.</text>
</comment>
<organism evidence="1 2">
    <name type="scientific">Protopolystoma xenopodis</name>
    <dbReference type="NCBI Taxonomy" id="117903"/>
    <lineage>
        <taxon>Eukaryota</taxon>
        <taxon>Metazoa</taxon>
        <taxon>Spiralia</taxon>
        <taxon>Lophotrochozoa</taxon>
        <taxon>Platyhelminthes</taxon>
        <taxon>Monogenea</taxon>
        <taxon>Polyopisthocotylea</taxon>
        <taxon>Polystomatidea</taxon>
        <taxon>Polystomatidae</taxon>
        <taxon>Protopolystoma</taxon>
    </lineage>
</organism>
<keyword evidence="2" id="KW-1185">Reference proteome</keyword>
<dbReference type="AlphaFoldDB" id="A0A448XQI9"/>
<proteinExistence type="predicted"/>